<evidence type="ECO:0000256" key="6">
    <source>
        <dbReference type="ARBA" id="ARBA00022833"/>
    </source>
</evidence>
<feature type="repeat" description="CXXCXGXG motif" evidence="11">
    <location>
        <begin position="198"/>
        <end position="205"/>
    </location>
</feature>
<dbReference type="FunFam" id="2.60.260.20:FF:000005">
    <property type="entry name" value="Chaperone protein dnaJ 1, mitochondrial"/>
    <property type="match status" value="1"/>
</dbReference>
<dbReference type="PANTHER" id="PTHR43096:SF48">
    <property type="entry name" value="CHAPERONE PROTEIN DNAJ"/>
    <property type="match status" value="1"/>
</dbReference>
<dbReference type="AlphaFoldDB" id="A0A4P6ZJV3"/>
<gene>
    <name evidence="11 15" type="primary">dnaJ</name>
    <name evidence="15" type="ORF">ELX58_02105</name>
</gene>
<feature type="binding site" evidence="11">
    <location>
        <position position="158"/>
    </location>
    <ligand>
        <name>Zn(2+)</name>
        <dbReference type="ChEBI" id="CHEBI:29105"/>
        <label>1</label>
    </ligand>
</feature>
<feature type="domain" description="J" evidence="13">
    <location>
        <begin position="5"/>
        <end position="69"/>
    </location>
</feature>
<keyword evidence="5 11" id="KW-0863">Zinc-finger</keyword>
<dbReference type="GO" id="GO:0005737">
    <property type="term" value="C:cytoplasm"/>
    <property type="evidence" value="ECO:0007669"/>
    <property type="project" value="UniProtKB-SubCell"/>
</dbReference>
<dbReference type="InterPro" id="IPR002939">
    <property type="entry name" value="DnaJ_C"/>
</dbReference>
<dbReference type="SUPFAM" id="SSF49493">
    <property type="entry name" value="HSP40/DnaJ peptide-binding domain"/>
    <property type="match status" value="2"/>
</dbReference>
<dbReference type="InterPro" id="IPR036410">
    <property type="entry name" value="HSP_DnaJ_Cys-rich_dom_sf"/>
</dbReference>
<dbReference type="InterPro" id="IPR001623">
    <property type="entry name" value="DnaJ_domain"/>
</dbReference>
<feature type="binding site" evidence="11">
    <location>
        <position position="198"/>
    </location>
    <ligand>
        <name>Zn(2+)</name>
        <dbReference type="ChEBI" id="CHEBI:29105"/>
        <label>2</label>
    </ligand>
</feature>
<dbReference type="SMART" id="SM00271">
    <property type="entry name" value="DnaJ"/>
    <property type="match status" value="1"/>
</dbReference>
<feature type="binding site" evidence="11">
    <location>
        <position position="172"/>
    </location>
    <ligand>
        <name>Zn(2+)</name>
        <dbReference type="ChEBI" id="CHEBI:29105"/>
        <label>2</label>
    </ligand>
</feature>
<evidence type="ECO:0000259" key="13">
    <source>
        <dbReference type="PROSITE" id="PS50076"/>
    </source>
</evidence>
<dbReference type="Gene3D" id="2.10.230.10">
    <property type="entry name" value="Heat shock protein DnaJ, cysteine-rich domain"/>
    <property type="match status" value="1"/>
</dbReference>
<evidence type="ECO:0000256" key="3">
    <source>
        <dbReference type="ARBA" id="ARBA00022723"/>
    </source>
</evidence>
<evidence type="ECO:0000259" key="14">
    <source>
        <dbReference type="PROSITE" id="PS51188"/>
    </source>
</evidence>
<organism evidence="15 16">
    <name type="scientific">Acetilactobacillus jinshanensis</name>
    <dbReference type="NCBI Taxonomy" id="1720083"/>
    <lineage>
        <taxon>Bacteria</taxon>
        <taxon>Bacillati</taxon>
        <taxon>Bacillota</taxon>
        <taxon>Bacilli</taxon>
        <taxon>Lactobacillales</taxon>
        <taxon>Lactobacillaceae</taxon>
        <taxon>Acetilactobacillus</taxon>
    </lineage>
</organism>
<keyword evidence="8 11" id="KW-0143">Chaperone</keyword>
<keyword evidence="6 11" id="KW-0862">Zinc</keyword>
<comment type="subcellular location">
    <subcellularLocation>
        <location evidence="11">Cytoplasm</location>
    </subcellularLocation>
</comment>
<feature type="repeat" description="CXXCXGXG motif" evidence="11">
    <location>
        <begin position="155"/>
        <end position="162"/>
    </location>
</feature>
<dbReference type="GO" id="GO:0008270">
    <property type="term" value="F:zinc ion binding"/>
    <property type="evidence" value="ECO:0007669"/>
    <property type="project" value="UniProtKB-UniRule"/>
</dbReference>
<keyword evidence="16" id="KW-1185">Reference proteome</keyword>
<comment type="domain">
    <text evidence="11">The J domain is necessary and sufficient to stimulate DnaK ATPase activity. Zinc center 1 plays an important role in the autonomous, DnaK-independent chaperone activity of DnaJ. Zinc center 2 is essential for interaction with DnaK and for DnaJ activity.</text>
</comment>
<dbReference type="Gene3D" id="2.60.260.20">
    <property type="entry name" value="Urease metallochaperone UreE, N-terminal domain"/>
    <property type="match status" value="2"/>
</dbReference>
<proteinExistence type="inferred from homology"/>
<keyword evidence="7 11" id="KW-0346">Stress response</keyword>
<dbReference type="NCBIfam" id="TIGR02349">
    <property type="entry name" value="DnaJ_bact"/>
    <property type="match status" value="1"/>
</dbReference>
<evidence type="ECO:0000256" key="11">
    <source>
        <dbReference type="HAMAP-Rule" id="MF_01152"/>
    </source>
</evidence>
<evidence type="ECO:0000256" key="7">
    <source>
        <dbReference type="ARBA" id="ARBA00023016"/>
    </source>
</evidence>
<evidence type="ECO:0000256" key="2">
    <source>
        <dbReference type="ARBA" id="ARBA00022705"/>
    </source>
</evidence>
<dbReference type="Proteomes" id="UP000294321">
    <property type="component" value="Chromosome"/>
</dbReference>
<dbReference type="PROSITE" id="PS50076">
    <property type="entry name" value="DNAJ_2"/>
    <property type="match status" value="1"/>
</dbReference>
<name>A0A4P6ZJV3_9LACO</name>
<evidence type="ECO:0000256" key="10">
    <source>
        <dbReference type="ARBA" id="ARBA00067609"/>
    </source>
</evidence>
<dbReference type="Gene3D" id="1.10.287.110">
    <property type="entry name" value="DnaJ domain"/>
    <property type="match status" value="1"/>
</dbReference>
<keyword evidence="1 11" id="KW-0963">Cytoplasm</keyword>
<evidence type="ECO:0000313" key="16">
    <source>
        <dbReference type="Proteomes" id="UP000294321"/>
    </source>
</evidence>
<dbReference type="SUPFAM" id="SSF57938">
    <property type="entry name" value="DnaJ/Hsp40 cysteine-rich domain"/>
    <property type="match status" value="1"/>
</dbReference>
<comment type="subunit">
    <text evidence="11">Homodimer.</text>
</comment>
<feature type="repeat" description="CXXCXGXG motif" evidence="11">
    <location>
        <begin position="172"/>
        <end position="179"/>
    </location>
</feature>
<evidence type="ECO:0000256" key="1">
    <source>
        <dbReference type="ARBA" id="ARBA00022490"/>
    </source>
</evidence>
<dbReference type="KEGG" id="lji:ELX58_02105"/>
<dbReference type="PROSITE" id="PS00636">
    <property type="entry name" value="DNAJ_1"/>
    <property type="match status" value="1"/>
</dbReference>
<dbReference type="CDD" id="cd10747">
    <property type="entry name" value="DnaJ_C"/>
    <property type="match status" value="1"/>
</dbReference>
<feature type="repeat" description="CXXCXGXG motif" evidence="11">
    <location>
        <begin position="212"/>
        <end position="219"/>
    </location>
</feature>
<dbReference type="NCBIfam" id="NF008035">
    <property type="entry name" value="PRK10767.1"/>
    <property type="match status" value="1"/>
</dbReference>
<evidence type="ECO:0000256" key="8">
    <source>
        <dbReference type="ARBA" id="ARBA00023186"/>
    </source>
</evidence>
<dbReference type="HAMAP" id="MF_01152">
    <property type="entry name" value="DnaJ"/>
    <property type="match status" value="1"/>
</dbReference>
<dbReference type="CDD" id="cd06257">
    <property type="entry name" value="DnaJ"/>
    <property type="match status" value="1"/>
</dbReference>
<dbReference type="Pfam" id="PF00226">
    <property type="entry name" value="DnaJ"/>
    <property type="match status" value="1"/>
</dbReference>
<dbReference type="InterPro" id="IPR012724">
    <property type="entry name" value="DnaJ"/>
</dbReference>
<dbReference type="InterPro" id="IPR018253">
    <property type="entry name" value="DnaJ_domain_CS"/>
</dbReference>
<dbReference type="FunFam" id="2.10.230.10:FF:000002">
    <property type="entry name" value="Molecular chaperone DnaJ"/>
    <property type="match status" value="1"/>
</dbReference>
<dbReference type="Pfam" id="PF00684">
    <property type="entry name" value="DnaJ_CXXCXGXG"/>
    <property type="match status" value="1"/>
</dbReference>
<comment type="function">
    <text evidence="11">Participates actively in the response to hyperosmotic and heat shock by preventing the aggregation of stress-denatured proteins and by disaggregating proteins, also in an autonomous, DnaK-independent fashion. Unfolded proteins bind initially to DnaJ; upon interaction with the DnaJ-bound protein, DnaK hydrolyzes its bound ATP, resulting in the formation of a stable complex. GrpE releases ADP from DnaK; ATP binding to DnaK triggers the release of the substrate protein, thus completing the reaction cycle. Several rounds of ATP-dependent interactions between DnaJ, DnaK and GrpE are required for fully efficient folding. Also involved, together with DnaK and GrpE, in the DNA replication of plasmids through activation of initiation proteins.</text>
</comment>
<feature type="binding site" evidence="11">
    <location>
        <position position="201"/>
    </location>
    <ligand>
        <name>Zn(2+)</name>
        <dbReference type="ChEBI" id="CHEBI:29105"/>
        <label>2</label>
    </ligand>
</feature>
<feature type="binding site" evidence="11">
    <location>
        <position position="212"/>
    </location>
    <ligand>
        <name>Zn(2+)</name>
        <dbReference type="ChEBI" id="CHEBI:29105"/>
        <label>1</label>
    </ligand>
</feature>
<dbReference type="PROSITE" id="PS51188">
    <property type="entry name" value="ZF_CR"/>
    <property type="match status" value="1"/>
</dbReference>
<dbReference type="GO" id="GO:0031072">
    <property type="term" value="F:heat shock protein binding"/>
    <property type="evidence" value="ECO:0007669"/>
    <property type="project" value="InterPro"/>
</dbReference>
<keyword evidence="4 11" id="KW-0677">Repeat</keyword>
<keyword evidence="2 11" id="KW-0235">DNA replication</keyword>
<dbReference type="GO" id="GO:0051082">
    <property type="term" value="F:unfolded protein binding"/>
    <property type="evidence" value="ECO:0007669"/>
    <property type="project" value="UniProtKB-UniRule"/>
</dbReference>
<comment type="similarity">
    <text evidence="9 11">Belongs to the DnaJ family.</text>
</comment>
<dbReference type="CDD" id="cd10719">
    <property type="entry name" value="DnaJ_zf"/>
    <property type="match status" value="1"/>
</dbReference>
<dbReference type="EMBL" id="CP034726">
    <property type="protein sequence ID" value="QBP17966.1"/>
    <property type="molecule type" value="Genomic_DNA"/>
</dbReference>
<evidence type="ECO:0000256" key="9">
    <source>
        <dbReference type="ARBA" id="ARBA00061004"/>
    </source>
</evidence>
<sequence>MDPKHYYKILGVPHDATQSQINHAYRELAKKWHPDINHSPGAGKKFTKINQAYSVLGNKKKRQQYDQFGSEDAGGGFGGAGGFNNAGGFGQGFGAGGFSDIFNDFFGGGARAHTQRRNPNAPQRGRDLQYSMTISFTDAVFGKKTTISYNRQAECQTCHGTGAKPGTKPVTCPRCHGTGYIISVANTPLGQMQSQRTCPVCNGTGQEIKDKCSTCGGTGKVSQSHEIEVDIPAGIDNGQQMRLQGQGEAGIHGGSYGDLFIVFRVRPSKNFKRRGSDIYYHKNISFAQAALGSQVNVKALDSKKKSEDGEVQLNIPAGTQTDTTFNLRNLGVPYIHGSSRGDEKVTVTVTTPKHLNKRQKEAMQAFAEASGETNDGKGGSFFDKMKDAFNK</sequence>
<feature type="binding site" evidence="11">
    <location>
        <position position="215"/>
    </location>
    <ligand>
        <name>Zn(2+)</name>
        <dbReference type="ChEBI" id="CHEBI:29105"/>
        <label>1</label>
    </ligand>
</feature>
<dbReference type="InterPro" id="IPR008971">
    <property type="entry name" value="HSP40/DnaJ_pept-bd"/>
</dbReference>
<protein>
    <recommendedName>
        <fullName evidence="10 11">Chaperone protein DnaJ</fullName>
    </recommendedName>
</protein>
<feature type="binding site" evidence="11">
    <location>
        <position position="175"/>
    </location>
    <ligand>
        <name>Zn(2+)</name>
        <dbReference type="ChEBI" id="CHEBI:29105"/>
        <label>2</label>
    </ligand>
</feature>
<dbReference type="InterPro" id="IPR001305">
    <property type="entry name" value="HSP_DnaJ_Cys-rich_dom"/>
</dbReference>
<keyword evidence="3 11" id="KW-0479">Metal-binding</keyword>
<dbReference type="GO" id="GO:0009408">
    <property type="term" value="P:response to heat"/>
    <property type="evidence" value="ECO:0007669"/>
    <property type="project" value="InterPro"/>
</dbReference>
<dbReference type="OrthoDB" id="9779889at2"/>
<accession>A0A4P6ZJV3</accession>
<feature type="zinc finger region" description="CR-type" evidence="12">
    <location>
        <begin position="142"/>
        <end position="224"/>
    </location>
</feature>
<feature type="binding site" evidence="11">
    <location>
        <position position="155"/>
    </location>
    <ligand>
        <name>Zn(2+)</name>
        <dbReference type="ChEBI" id="CHEBI:29105"/>
        <label>1</label>
    </ligand>
</feature>
<dbReference type="GO" id="GO:0042026">
    <property type="term" value="P:protein refolding"/>
    <property type="evidence" value="ECO:0007669"/>
    <property type="project" value="TreeGrafter"/>
</dbReference>
<dbReference type="SUPFAM" id="SSF46565">
    <property type="entry name" value="Chaperone J-domain"/>
    <property type="match status" value="1"/>
</dbReference>
<dbReference type="PANTHER" id="PTHR43096">
    <property type="entry name" value="DNAJ HOMOLOG 1, MITOCHONDRIAL-RELATED"/>
    <property type="match status" value="1"/>
</dbReference>
<feature type="domain" description="CR-type" evidence="14">
    <location>
        <begin position="142"/>
        <end position="224"/>
    </location>
</feature>
<reference evidence="16" key="1">
    <citation type="submission" date="2018-12" db="EMBL/GenBank/DDBJ databases">
        <title>A new species of lactobacillus.</title>
        <authorList>
            <person name="Jian Y."/>
            <person name="Xin L."/>
            <person name="Hong Z.J."/>
            <person name="Ming L.Z."/>
            <person name="Hong X.Z."/>
        </authorList>
    </citation>
    <scope>NUCLEOTIDE SEQUENCE [LARGE SCALE GENOMIC DNA]</scope>
    <source>
        <strain evidence="16">HSLZ-75</strain>
    </source>
</reference>
<evidence type="ECO:0000256" key="4">
    <source>
        <dbReference type="ARBA" id="ARBA00022737"/>
    </source>
</evidence>
<dbReference type="InterPro" id="IPR036869">
    <property type="entry name" value="J_dom_sf"/>
</dbReference>
<evidence type="ECO:0000313" key="15">
    <source>
        <dbReference type="EMBL" id="QBP17966.1"/>
    </source>
</evidence>
<dbReference type="Pfam" id="PF01556">
    <property type="entry name" value="DnaJ_C"/>
    <property type="match status" value="1"/>
</dbReference>
<evidence type="ECO:0000256" key="12">
    <source>
        <dbReference type="PROSITE-ProRule" id="PRU00546"/>
    </source>
</evidence>
<evidence type="ECO:0000256" key="5">
    <source>
        <dbReference type="ARBA" id="ARBA00022771"/>
    </source>
</evidence>
<dbReference type="RefSeq" id="WP_133441514.1">
    <property type="nucleotide sequence ID" value="NZ_CP034726.1"/>
</dbReference>
<dbReference type="PRINTS" id="PR00625">
    <property type="entry name" value="JDOMAIN"/>
</dbReference>
<dbReference type="GO" id="GO:0005524">
    <property type="term" value="F:ATP binding"/>
    <property type="evidence" value="ECO:0007669"/>
    <property type="project" value="InterPro"/>
</dbReference>
<comment type="cofactor">
    <cofactor evidence="11">
        <name>Zn(2+)</name>
        <dbReference type="ChEBI" id="CHEBI:29105"/>
    </cofactor>
    <text evidence="11">Binds 2 Zn(2+) ions per monomer.</text>
</comment>
<dbReference type="GO" id="GO:0006260">
    <property type="term" value="P:DNA replication"/>
    <property type="evidence" value="ECO:0007669"/>
    <property type="project" value="UniProtKB-KW"/>
</dbReference>